<keyword evidence="4" id="KW-1185">Reference proteome</keyword>
<dbReference type="OrthoDB" id="3513062at2"/>
<feature type="region of interest" description="Disordered" evidence="1">
    <location>
        <begin position="188"/>
        <end position="211"/>
    </location>
</feature>
<dbReference type="AlphaFoldDB" id="A0A7I9UX84"/>
<evidence type="ECO:0000259" key="2">
    <source>
        <dbReference type="Pfam" id="PF02720"/>
    </source>
</evidence>
<feature type="domain" description="DUF222" evidence="2">
    <location>
        <begin position="46"/>
        <end position="377"/>
    </location>
</feature>
<sequence>MSDTAASAPGDLPDTALGLAQIIDAAISRLAAMPLGLTPDDQVLETVTTLEAAWRRADGANAALLVEVSDRELFRTAGHTSVKRYYAQAQRLGASAANRRAEVAQAIGILTSMTGEKLPPKREPVADGVADGMISAEAVHEIEQVMAKVPRNTPPDEVDTAVGIMATAAREMAPVDLRAIGTRLLAHLDPDGSLTDDTDRRRQRGLTLGPQDIRGMSRISGWLTPAARAKLEVLLDNWAAPGMNNPEDPGSPAGSVAELGEADRDTLSQSVQRDARSAAQRNVDALELGLDWLLGHEAYGPPDRIPSQLVITVDGEDLHRRAGVALTATGTMVPVGDLITLAADALPYLEVFKGGTRVVLDFWRGKRLATLPQRLAIFGSDLGCTRPGCTEPFSRTEAHHGALDFAKGGNTNVSEMTGACGPDNRNVGTKPGQWETAVITEGPDEGRIGWRPAGTDQPFATNPVHNPAAFLGSRHTADPPPDRRPPPRMHRTRPAPIGQSTRPPGSLVEAGFERLLAA</sequence>
<dbReference type="CDD" id="cd00085">
    <property type="entry name" value="HNHc"/>
    <property type="match status" value="1"/>
</dbReference>
<proteinExistence type="predicted"/>
<comment type="caution">
    <text evidence="3">The sequence shown here is derived from an EMBL/GenBank/DDBJ whole genome shotgun (WGS) entry which is preliminary data.</text>
</comment>
<dbReference type="Proteomes" id="UP000444980">
    <property type="component" value="Unassembled WGS sequence"/>
</dbReference>
<evidence type="ECO:0000256" key="1">
    <source>
        <dbReference type="SAM" id="MobiDB-lite"/>
    </source>
</evidence>
<keyword evidence="3" id="KW-0378">Hydrolase</keyword>
<organism evidence="3 4">
    <name type="scientific">Gordonia crocea</name>
    <dbReference type="NCBI Taxonomy" id="589162"/>
    <lineage>
        <taxon>Bacteria</taxon>
        <taxon>Bacillati</taxon>
        <taxon>Actinomycetota</taxon>
        <taxon>Actinomycetes</taxon>
        <taxon>Mycobacteriales</taxon>
        <taxon>Gordoniaceae</taxon>
        <taxon>Gordonia</taxon>
    </lineage>
</organism>
<feature type="region of interest" description="Disordered" evidence="1">
    <location>
        <begin position="464"/>
        <end position="507"/>
    </location>
</feature>
<name>A0A7I9UX84_9ACTN</name>
<accession>A0A7I9UX84</accession>
<dbReference type="GO" id="GO:0004519">
    <property type="term" value="F:endonuclease activity"/>
    <property type="evidence" value="ECO:0007669"/>
    <property type="project" value="UniProtKB-KW"/>
</dbReference>
<dbReference type="InterPro" id="IPR003870">
    <property type="entry name" value="DUF222"/>
</dbReference>
<gene>
    <name evidence="3" type="ORF">nbrc107697_15350</name>
</gene>
<keyword evidence="3" id="KW-0255">Endonuclease</keyword>
<keyword evidence="3" id="KW-0540">Nuclease</keyword>
<protein>
    <submittedName>
        <fullName evidence="3">HNH endonuclease</fullName>
    </submittedName>
</protein>
<reference evidence="4" key="1">
    <citation type="submission" date="2019-06" db="EMBL/GenBank/DDBJ databases">
        <title>Gordonia isolated from sludge of a wastewater treatment plant.</title>
        <authorList>
            <person name="Tamura T."/>
            <person name="Aoyama K."/>
            <person name="Kang Y."/>
            <person name="Saito S."/>
            <person name="Akiyama N."/>
            <person name="Yazawa K."/>
            <person name="Gonoi T."/>
            <person name="Mikami Y."/>
        </authorList>
    </citation>
    <scope>NUCLEOTIDE SEQUENCE [LARGE SCALE GENOMIC DNA]</scope>
    <source>
        <strain evidence="4">NBRC 107697</strain>
    </source>
</reference>
<dbReference type="EMBL" id="BJOU01000001">
    <property type="protein sequence ID" value="GED97496.1"/>
    <property type="molecule type" value="Genomic_DNA"/>
</dbReference>
<feature type="compositionally biased region" description="Basic and acidic residues" evidence="1">
    <location>
        <begin position="475"/>
        <end position="485"/>
    </location>
</feature>
<dbReference type="InterPro" id="IPR003615">
    <property type="entry name" value="HNH_nuc"/>
</dbReference>
<evidence type="ECO:0000313" key="4">
    <source>
        <dbReference type="Proteomes" id="UP000444980"/>
    </source>
</evidence>
<dbReference type="RefSeq" id="WP_161926811.1">
    <property type="nucleotide sequence ID" value="NZ_BJOU01000001.1"/>
</dbReference>
<evidence type="ECO:0000313" key="3">
    <source>
        <dbReference type="EMBL" id="GED97496.1"/>
    </source>
</evidence>
<dbReference type="Pfam" id="PF02720">
    <property type="entry name" value="DUF222"/>
    <property type="match status" value="1"/>
</dbReference>